<dbReference type="Proteomes" id="UP000006565">
    <property type="component" value="Chromosome"/>
</dbReference>
<protein>
    <submittedName>
        <fullName evidence="2">Uncharacterized protein</fullName>
    </submittedName>
</protein>
<dbReference type="HOGENOM" id="CLU_189631_0_0_2"/>
<accession>E1RDK6</accession>
<evidence type="ECO:0000313" key="3">
    <source>
        <dbReference type="Proteomes" id="UP000006565"/>
    </source>
</evidence>
<feature type="transmembrane region" description="Helical" evidence="1">
    <location>
        <begin position="12"/>
        <end position="30"/>
    </location>
</feature>
<evidence type="ECO:0000313" key="2">
    <source>
        <dbReference type="EMBL" id="ADN35959.1"/>
    </source>
</evidence>
<dbReference type="AlphaFoldDB" id="E1RDK6"/>
<sequence length="88" mass="8955">MSGAGRAGRIGPVVVAGAVIYIVIAVWQAVLHPAVIPEAVAIAVLLAVFSSGLAMKNPGAMKKGEMAAVWICILLFAAYGILRIGGLL</sequence>
<keyword evidence="1" id="KW-0472">Membrane</keyword>
<dbReference type="OrthoDB" id="117230at2157"/>
<feature type="transmembrane region" description="Helical" evidence="1">
    <location>
        <begin position="36"/>
        <end position="55"/>
    </location>
</feature>
<dbReference type="GeneID" id="9743664"/>
<evidence type="ECO:0000256" key="1">
    <source>
        <dbReference type="SAM" id="Phobius"/>
    </source>
</evidence>
<keyword evidence="1" id="KW-0812">Transmembrane</keyword>
<feature type="transmembrane region" description="Helical" evidence="1">
    <location>
        <begin position="67"/>
        <end position="86"/>
    </location>
</feature>
<proteinExistence type="predicted"/>
<name>E1RDK6_METP4</name>
<organism evidence="2 3">
    <name type="scientific">Methanolacinia petrolearia (strain DSM 11571 / OCM 486 / SEBR 4847)</name>
    <name type="common">Methanoplanus petrolearius</name>
    <dbReference type="NCBI Taxonomy" id="679926"/>
    <lineage>
        <taxon>Archaea</taxon>
        <taxon>Methanobacteriati</taxon>
        <taxon>Methanobacteriota</taxon>
        <taxon>Stenosarchaea group</taxon>
        <taxon>Methanomicrobia</taxon>
        <taxon>Methanomicrobiales</taxon>
        <taxon>Methanomicrobiaceae</taxon>
        <taxon>Methanolacinia</taxon>
    </lineage>
</organism>
<keyword evidence="1" id="KW-1133">Transmembrane helix</keyword>
<gene>
    <name evidence="2" type="ordered locus">Mpet_1198</name>
</gene>
<dbReference type="KEGG" id="mpi:Mpet_1198"/>
<keyword evidence="3" id="KW-1185">Reference proteome</keyword>
<dbReference type="RefSeq" id="WP_013329137.1">
    <property type="nucleotide sequence ID" value="NC_014507.1"/>
</dbReference>
<dbReference type="EMBL" id="CP002117">
    <property type="protein sequence ID" value="ADN35959.1"/>
    <property type="molecule type" value="Genomic_DNA"/>
</dbReference>
<dbReference type="eggNOG" id="arCOG06928">
    <property type="taxonomic scope" value="Archaea"/>
</dbReference>
<dbReference type="STRING" id="679926.Mpet_1198"/>
<reference evidence="2 3" key="1">
    <citation type="journal article" date="2010" name="Stand. Genomic Sci.">
        <title>Complete genome sequence of Methanoplanus petrolearius type strain (SEBR 4847).</title>
        <authorList>
            <person name="Brambilla E."/>
            <person name="Djao O.D."/>
            <person name="Daligault H."/>
            <person name="Lapidus A."/>
            <person name="Lucas S."/>
            <person name="Hammon N."/>
            <person name="Nolan M."/>
            <person name="Tice H."/>
            <person name="Cheng J.F."/>
            <person name="Han C."/>
            <person name="Tapia R."/>
            <person name="Goodwin L."/>
            <person name="Pitluck S."/>
            <person name="Liolios K."/>
            <person name="Ivanova N."/>
            <person name="Mavromatis K."/>
            <person name="Mikhailova N."/>
            <person name="Pati A."/>
            <person name="Chen A."/>
            <person name="Palaniappan K."/>
            <person name="Land M."/>
            <person name="Hauser L."/>
            <person name="Chang Y.J."/>
            <person name="Jeffries C.D."/>
            <person name="Rohde M."/>
            <person name="Spring S."/>
            <person name="Sikorski J."/>
            <person name="Goker M."/>
            <person name="Woyke T."/>
            <person name="Bristow J."/>
            <person name="Eisen J.A."/>
            <person name="Markowitz V."/>
            <person name="Hugenholtz P."/>
            <person name="Kyrpides N.C."/>
            <person name="Klenk H.P."/>
        </authorList>
    </citation>
    <scope>NUCLEOTIDE SEQUENCE [LARGE SCALE GENOMIC DNA]</scope>
    <source>
        <strain evidence="3">DSM 11571 / OCM 486 / SEBR 4847</strain>
    </source>
</reference>